<reference evidence="3" key="1">
    <citation type="submission" date="2025-08" db="UniProtKB">
        <authorList>
            <consortium name="RefSeq"/>
        </authorList>
    </citation>
    <scope>IDENTIFICATION</scope>
</reference>
<feature type="compositionally biased region" description="Basic residues" evidence="1">
    <location>
        <begin position="80"/>
        <end position="113"/>
    </location>
</feature>
<dbReference type="KEGG" id="ccin:112493701"/>
<evidence type="ECO:0000313" key="2">
    <source>
        <dbReference type="Proteomes" id="UP000694920"/>
    </source>
</evidence>
<evidence type="ECO:0000256" key="1">
    <source>
        <dbReference type="SAM" id="MobiDB-lite"/>
    </source>
</evidence>
<protein>
    <submittedName>
        <fullName evidence="3">Uncharacterized protein LOC112493701</fullName>
    </submittedName>
</protein>
<name>A0AAJ7R8B6_CEPCN</name>
<dbReference type="Proteomes" id="UP000694920">
    <property type="component" value="Unplaced"/>
</dbReference>
<gene>
    <name evidence="3" type="primary">LOC112493701</name>
</gene>
<dbReference type="RefSeq" id="XP_024936143.1">
    <property type="nucleotide sequence ID" value="XM_025080375.1"/>
</dbReference>
<feature type="region of interest" description="Disordered" evidence="1">
    <location>
        <begin position="76"/>
        <end position="138"/>
    </location>
</feature>
<dbReference type="AlphaFoldDB" id="A0AAJ7R8B6"/>
<feature type="compositionally biased region" description="Basic and acidic residues" evidence="1">
    <location>
        <begin position="114"/>
        <end position="123"/>
    </location>
</feature>
<organism evidence="2 3">
    <name type="scientific">Cephus cinctus</name>
    <name type="common">Wheat stem sawfly</name>
    <dbReference type="NCBI Taxonomy" id="211228"/>
    <lineage>
        <taxon>Eukaryota</taxon>
        <taxon>Metazoa</taxon>
        <taxon>Ecdysozoa</taxon>
        <taxon>Arthropoda</taxon>
        <taxon>Hexapoda</taxon>
        <taxon>Insecta</taxon>
        <taxon>Pterygota</taxon>
        <taxon>Neoptera</taxon>
        <taxon>Endopterygota</taxon>
        <taxon>Hymenoptera</taxon>
        <taxon>Cephoidea</taxon>
        <taxon>Cephidae</taxon>
        <taxon>Cephus</taxon>
    </lineage>
</organism>
<evidence type="ECO:0000313" key="3">
    <source>
        <dbReference type="RefSeq" id="XP_024936143.1"/>
    </source>
</evidence>
<sequence length="155" mass="18152">MGHRLMTIYNLLKAEQIGRDGVSAKKIIDRVCAEYNINLGKGIRRQVLTALRRGVDYGILTKTRNKYRFDPTSSMVAGWKSRKSNRRVRRKSKVKAKANKRRERKKEGRKRVRSNSERREKVPRPRVPPAPTWTAKKRNLLEEVLPKVRKYSSPK</sequence>
<proteinExistence type="predicted"/>
<accession>A0AAJ7R8B6</accession>
<dbReference type="GeneID" id="112493701"/>
<keyword evidence="2" id="KW-1185">Reference proteome</keyword>